<comment type="similarity">
    <text evidence="3">Belongs to the aldolase class II family. AraD/FucA subfamily.</text>
</comment>
<gene>
    <name evidence="15" type="ORF">H9Q79_14080</name>
</gene>
<dbReference type="GO" id="GO:0016832">
    <property type="term" value="F:aldehyde-lyase activity"/>
    <property type="evidence" value="ECO:0007669"/>
    <property type="project" value="TreeGrafter"/>
</dbReference>
<evidence type="ECO:0000256" key="11">
    <source>
        <dbReference type="ARBA" id="ARBA00053542"/>
    </source>
</evidence>
<keyword evidence="8" id="KW-0413">Isomerase</keyword>
<dbReference type="EMBL" id="CP060635">
    <property type="protein sequence ID" value="QNM10534.1"/>
    <property type="molecule type" value="Genomic_DNA"/>
</dbReference>
<evidence type="ECO:0000256" key="10">
    <source>
        <dbReference type="ARBA" id="ARBA00032206"/>
    </source>
</evidence>
<dbReference type="GO" id="GO:0008742">
    <property type="term" value="F:L-ribulose-phosphate 4-epimerase activity"/>
    <property type="evidence" value="ECO:0007669"/>
    <property type="project" value="UniProtKB-EC"/>
</dbReference>
<dbReference type="InterPro" id="IPR001303">
    <property type="entry name" value="Aldolase_II/adducin_N"/>
</dbReference>
<evidence type="ECO:0000256" key="5">
    <source>
        <dbReference type="ARBA" id="ARBA00022723"/>
    </source>
</evidence>
<comment type="cofactor">
    <cofactor evidence="2">
        <name>Zn(2+)</name>
        <dbReference type="ChEBI" id="CHEBI:29105"/>
    </cofactor>
</comment>
<evidence type="ECO:0000256" key="8">
    <source>
        <dbReference type="ARBA" id="ARBA00023235"/>
    </source>
</evidence>
<dbReference type="SMART" id="SM01007">
    <property type="entry name" value="Aldolase_II"/>
    <property type="match status" value="1"/>
</dbReference>
<keyword evidence="7" id="KW-0054">Arabinose catabolism</keyword>
<dbReference type="NCBIfam" id="NF006047">
    <property type="entry name" value="PRK08193.1"/>
    <property type="match status" value="1"/>
</dbReference>
<dbReference type="Proteomes" id="UP000515860">
    <property type="component" value="Chromosome"/>
</dbReference>
<organism evidence="15 16">
    <name type="scientific">Wansuia hejianensis</name>
    <dbReference type="NCBI Taxonomy" id="2763667"/>
    <lineage>
        <taxon>Bacteria</taxon>
        <taxon>Bacillati</taxon>
        <taxon>Bacillota</taxon>
        <taxon>Clostridia</taxon>
        <taxon>Lachnospirales</taxon>
        <taxon>Lachnospiraceae</taxon>
        <taxon>Wansuia</taxon>
    </lineage>
</organism>
<dbReference type="Pfam" id="PF00596">
    <property type="entry name" value="Aldolase_II"/>
    <property type="match status" value="1"/>
</dbReference>
<dbReference type="SUPFAM" id="SSF53639">
    <property type="entry name" value="AraD/HMP-PK domain-like"/>
    <property type="match status" value="1"/>
</dbReference>
<dbReference type="KEGG" id="whj:H9Q79_14080"/>
<dbReference type="GO" id="GO:0005829">
    <property type="term" value="C:cytosol"/>
    <property type="evidence" value="ECO:0007669"/>
    <property type="project" value="TreeGrafter"/>
</dbReference>
<dbReference type="CDD" id="cd00398">
    <property type="entry name" value="Aldolase_II"/>
    <property type="match status" value="1"/>
</dbReference>
<evidence type="ECO:0000256" key="3">
    <source>
        <dbReference type="ARBA" id="ARBA00010037"/>
    </source>
</evidence>
<evidence type="ECO:0000256" key="7">
    <source>
        <dbReference type="ARBA" id="ARBA00022935"/>
    </source>
</evidence>
<evidence type="ECO:0000256" key="9">
    <source>
        <dbReference type="ARBA" id="ARBA00023277"/>
    </source>
</evidence>
<sequence>MERLKTKVYEANMELPFRGLVTYTWGNVSGFDRESGYMVIKPSGVKYEDLDPENLVVMDLKGNVVEGRLKPSSDTATHLELYRAFPEIGGIVHTHSVWATSWAQACRELPLYGTTQADYFYESVGCTRQLTDEEIAGDYEKNTGLVIVETLLARKIPPLHNPAVLVAGHGPFVWGSNAEEAVHNAVVLEETAKMALLTEQLSQSAKPLKAAIRDRHFYRKHGTNAYYGQ</sequence>
<keyword evidence="9" id="KW-0119">Carbohydrate metabolism</keyword>
<evidence type="ECO:0000259" key="14">
    <source>
        <dbReference type="SMART" id="SM01007"/>
    </source>
</evidence>
<evidence type="ECO:0000256" key="6">
    <source>
        <dbReference type="ARBA" id="ARBA00022833"/>
    </source>
</evidence>
<dbReference type="PANTHER" id="PTHR22789">
    <property type="entry name" value="FUCULOSE PHOSPHATE ALDOLASE"/>
    <property type="match status" value="1"/>
</dbReference>
<keyword evidence="6" id="KW-0862">Zinc</keyword>
<dbReference type="InterPro" id="IPR050197">
    <property type="entry name" value="Aldolase_class_II_sugar_metab"/>
</dbReference>
<keyword evidence="5" id="KW-0479">Metal-binding</keyword>
<accession>A0A7G9GIA2</accession>
<evidence type="ECO:0000256" key="2">
    <source>
        <dbReference type="ARBA" id="ARBA00001947"/>
    </source>
</evidence>
<dbReference type="PANTHER" id="PTHR22789:SF8">
    <property type="entry name" value="L-RIBULOSE-5-PHOSPHATE 4-EPIMERASE SGBE"/>
    <property type="match status" value="1"/>
</dbReference>
<dbReference type="AlphaFoldDB" id="A0A7G9GIA2"/>
<dbReference type="InterPro" id="IPR036409">
    <property type="entry name" value="Aldolase_II/adducin_N_sf"/>
</dbReference>
<dbReference type="GO" id="GO:0046872">
    <property type="term" value="F:metal ion binding"/>
    <property type="evidence" value="ECO:0007669"/>
    <property type="project" value="UniProtKB-KW"/>
</dbReference>
<dbReference type="Gene3D" id="3.40.225.10">
    <property type="entry name" value="Class II aldolase/adducin N-terminal domain"/>
    <property type="match status" value="1"/>
</dbReference>
<reference evidence="15 16" key="1">
    <citation type="submission" date="2020-08" db="EMBL/GenBank/DDBJ databases">
        <authorList>
            <person name="Liu C."/>
            <person name="Sun Q."/>
        </authorList>
    </citation>
    <scope>NUCLEOTIDE SEQUENCE [LARGE SCALE GENOMIC DNA]</scope>
    <source>
        <strain evidence="15 16">NSJ-29</strain>
    </source>
</reference>
<dbReference type="NCBIfam" id="NF009003">
    <property type="entry name" value="PRK12348.1"/>
    <property type="match status" value="1"/>
</dbReference>
<evidence type="ECO:0000256" key="12">
    <source>
        <dbReference type="ARBA" id="ARBA00060520"/>
    </source>
</evidence>
<proteinExistence type="inferred from homology"/>
<comment type="function">
    <text evidence="11">Involved in the degradation of L-arabinose. Catalyzes the interconversion of L-ribulose 5-phosphate (LRu5P) and D-xylulose 5-phosphate (D-Xu5P) via a retroaldol/aldol mechanism (carbon-carbon bond cleavage analogous to a class II aldolase reaction).</text>
</comment>
<dbReference type="GO" id="GO:0019568">
    <property type="term" value="P:arabinose catabolic process"/>
    <property type="evidence" value="ECO:0007669"/>
    <property type="project" value="UniProtKB-KW"/>
</dbReference>
<evidence type="ECO:0000313" key="15">
    <source>
        <dbReference type="EMBL" id="QNM10534.1"/>
    </source>
</evidence>
<evidence type="ECO:0000313" key="16">
    <source>
        <dbReference type="Proteomes" id="UP000515860"/>
    </source>
</evidence>
<dbReference type="EC" id="5.1.3.4" evidence="4"/>
<comment type="pathway">
    <text evidence="12">Carbohydrate degradation; L-arabinose degradation via L-ribulose; D-xylulose 5-phosphate from L-arabinose (bacterial route): step 3/3.</text>
</comment>
<feature type="domain" description="Class II aldolase/adducin N-terminal" evidence="14">
    <location>
        <begin position="6"/>
        <end position="196"/>
    </location>
</feature>
<keyword evidence="16" id="KW-1185">Reference proteome</keyword>
<protein>
    <recommendedName>
        <fullName evidence="13">L-ribulose-5-phosphate 4-epimerase</fullName>
        <ecNumber evidence="4">5.1.3.4</ecNumber>
    </recommendedName>
    <alternativeName>
        <fullName evidence="10">Phosphoribulose isomerase</fullName>
    </alternativeName>
</protein>
<comment type="catalytic activity">
    <reaction evidence="1">
        <text>L-ribulose 5-phosphate = D-xylulose 5-phosphate</text>
        <dbReference type="Rhea" id="RHEA:22368"/>
        <dbReference type="ChEBI" id="CHEBI:57737"/>
        <dbReference type="ChEBI" id="CHEBI:58226"/>
        <dbReference type="EC" id="5.1.3.4"/>
    </reaction>
</comment>
<dbReference type="FunFam" id="3.40.225.10:FF:000001">
    <property type="entry name" value="L-ribulose-5-phosphate 4-epimerase UlaF"/>
    <property type="match status" value="1"/>
</dbReference>
<evidence type="ECO:0000256" key="13">
    <source>
        <dbReference type="ARBA" id="ARBA00074961"/>
    </source>
</evidence>
<evidence type="ECO:0000256" key="1">
    <source>
        <dbReference type="ARBA" id="ARBA00001726"/>
    </source>
</evidence>
<name>A0A7G9GIA2_9FIRM</name>
<evidence type="ECO:0000256" key="4">
    <source>
        <dbReference type="ARBA" id="ARBA00013186"/>
    </source>
</evidence>